<dbReference type="InterPro" id="IPR035906">
    <property type="entry name" value="MetI-like_sf"/>
</dbReference>
<dbReference type="Gene3D" id="1.10.3720.10">
    <property type="entry name" value="MetI-like"/>
    <property type="match status" value="1"/>
</dbReference>
<keyword evidence="6" id="KW-0029">Amino-acid transport</keyword>
<proteinExistence type="inferred from homology"/>
<dbReference type="PROSITE" id="PS50928">
    <property type="entry name" value="ABC_TM1"/>
    <property type="match status" value="1"/>
</dbReference>
<evidence type="ECO:0000256" key="7">
    <source>
        <dbReference type="ARBA" id="ARBA00022989"/>
    </source>
</evidence>
<keyword evidence="5 9" id="KW-0812">Transmembrane</keyword>
<protein>
    <submittedName>
        <fullName evidence="11">Amino acid ABC transporter permease</fullName>
    </submittedName>
</protein>
<dbReference type="InterPro" id="IPR000515">
    <property type="entry name" value="MetI-like"/>
</dbReference>
<dbReference type="InterPro" id="IPR010065">
    <property type="entry name" value="AA_ABC_transptr_permease_3TM"/>
</dbReference>
<evidence type="ECO:0000256" key="5">
    <source>
        <dbReference type="ARBA" id="ARBA00022692"/>
    </source>
</evidence>
<gene>
    <name evidence="11" type="ORF">Q5761_07985</name>
</gene>
<evidence type="ECO:0000313" key="12">
    <source>
        <dbReference type="Proteomes" id="UP001304683"/>
    </source>
</evidence>
<keyword evidence="4" id="KW-1003">Cell membrane</keyword>
<organism evidence="11 12">
    <name type="scientific">Thermaerobacter composti</name>
    <dbReference type="NCBI Taxonomy" id="554949"/>
    <lineage>
        <taxon>Bacteria</taxon>
        <taxon>Bacillati</taxon>
        <taxon>Bacillota</taxon>
        <taxon>Clostridia</taxon>
        <taxon>Eubacteriales</taxon>
        <taxon>Clostridiales Family XVII. Incertae Sedis</taxon>
        <taxon>Thermaerobacter</taxon>
    </lineage>
</organism>
<evidence type="ECO:0000256" key="2">
    <source>
        <dbReference type="ARBA" id="ARBA00010072"/>
    </source>
</evidence>
<dbReference type="RefSeq" id="WP_135225735.1">
    <property type="nucleotide sequence ID" value="NZ_CP132508.1"/>
</dbReference>
<name>A0ABZ0QLD4_9FIRM</name>
<dbReference type="Proteomes" id="UP001304683">
    <property type="component" value="Chromosome"/>
</dbReference>
<dbReference type="SUPFAM" id="SSF161098">
    <property type="entry name" value="MetI-like"/>
    <property type="match status" value="1"/>
</dbReference>
<evidence type="ECO:0000313" key="11">
    <source>
        <dbReference type="EMBL" id="WPD18312.1"/>
    </source>
</evidence>
<evidence type="ECO:0000256" key="4">
    <source>
        <dbReference type="ARBA" id="ARBA00022475"/>
    </source>
</evidence>
<dbReference type="PANTHER" id="PTHR30614:SF20">
    <property type="entry name" value="GLUTAMINE TRANSPORT SYSTEM PERMEASE PROTEIN GLNP"/>
    <property type="match status" value="1"/>
</dbReference>
<comment type="similarity">
    <text evidence="2">Belongs to the binding-protein-dependent transport system permease family. HisMQ subfamily.</text>
</comment>
<evidence type="ECO:0000256" key="8">
    <source>
        <dbReference type="ARBA" id="ARBA00023136"/>
    </source>
</evidence>
<feature type="transmembrane region" description="Helical" evidence="9">
    <location>
        <begin position="64"/>
        <end position="85"/>
    </location>
</feature>
<reference evidence="11 12" key="1">
    <citation type="submission" date="2023-08" db="EMBL/GenBank/DDBJ databases">
        <title>Genome sequence of Thermaerobacter compostii strain Ins1, a spore-forming filamentous bacterium isolated from a deep geothermal reservoir.</title>
        <authorList>
            <person name="Bregnard D."/>
            <person name="Gonzalez D."/>
            <person name="Junier P."/>
        </authorList>
    </citation>
    <scope>NUCLEOTIDE SEQUENCE [LARGE SCALE GENOMIC DNA]</scope>
    <source>
        <strain evidence="11 12">Ins1</strain>
    </source>
</reference>
<accession>A0ABZ0QLD4</accession>
<keyword evidence="7 9" id="KW-1133">Transmembrane helix</keyword>
<evidence type="ECO:0000259" key="10">
    <source>
        <dbReference type="PROSITE" id="PS50928"/>
    </source>
</evidence>
<evidence type="ECO:0000256" key="9">
    <source>
        <dbReference type="RuleBase" id="RU363032"/>
    </source>
</evidence>
<feature type="transmembrane region" description="Helical" evidence="9">
    <location>
        <begin position="195"/>
        <end position="217"/>
    </location>
</feature>
<comment type="subcellular location">
    <subcellularLocation>
        <location evidence="1 9">Cell membrane</location>
        <topology evidence="1 9">Multi-pass membrane protein</topology>
    </subcellularLocation>
</comment>
<dbReference type="NCBIfam" id="TIGR01726">
    <property type="entry name" value="HEQRo_perm_3TM"/>
    <property type="match status" value="1"/>
</dbReference>
<keyword evidence="3 9" id="KW-0813">Transport</keyword>
<evidence type="ECO:0000256" key="6">
    <source>
        <dbReference type="ARBA" id="ARBA00022970"/>
    </source>
</evidence>
<dbReference type="EMBL" id="CP132508">
    <property type="protein sequence ID" value="WPD18312.1"/>
    <property type="molecule type" value="Genomic_DNA"/>
</dbReference>
<keyword evidence="12" id="KW-1185">Reference proteome</keyword>
<evidence type="ECO:0000256" key="3">
    <source>
        <dbReference type="ARBA" id="ARBA00022448"/>
    </source>
</evidence>
<feature type="transmembrane region" description="Helical" evidence="9">
    <location>
        <begin position="97"/>
        <end position="118"/>
    </location>
</feature>
<dbReference type="CDD" id="cd06261">
    <property type="entry name" value="TM_PBP2"/>
    <property type="match status" value="1"/>
</dbReference>
<evidence type="ECO:0000256" key="1">
    <source>
        <dbReference type="ARBA" id="ARBA00004651"/>
    </source>
</evidence>
<feature type="domain" description="ABC transmembrane type-1" evidence="10">
    <location>
        <begin position="26"/>
        <end position="214"/>
    </location>
</feature>
<dbReference type="Pfam" id="PF00528">
    <property type="entry name" value="BPD_transp_1"/>
    <property type="match status" value="1"/>
</dbReference>
<dbReference type="PANTHER" id="PTHR30614">
    <property type="entry name" value="MEMBRANE COMPONENT OF AMINO ACID ABC TRANSPORTER"/>
    <property type="match status" value="1"/>
</dbReference>
<keyword evidence="8 9" id="KW-0472">Membrane</keyword>
<sequence length="225" mass="25093">MPQEGLVDLGFWGAIQRVTPIYVQGALTTLQLTAVAIVLGLVVGLVVALMKLSRVGILRRAGSFYTWVIRGTPLLVQIYIIYFGLTQYDVVLDPFPAAVLALTINSGAYLAEIIRAGIESIPKGQMEAARSLGMSYGQAMRRVILPQAYRRMIPPMVNEFVTLLKDSSLVSIISMEELMLYSRQLANATARGMWFFGYAAFYYLVMTTLFTTLGAWLERKLKDYE</sequence>
<feature type="transmembrane region" description="Helical" evidence="9">
    <location>
        <begin position="30"/>
        <end position="52"/>
    </location>
</feature>
<dbReference type="InterPro" id="IPR043429">
    <property type="entry name" value="ArtM/GltK/GlnP/TcyL/YhdX-like"/>
</dbReference>